<sequence length="32" mass="3498">MTCAHGADTVQITKLTRGETGEQFEIIYTGPE</sequence>
<name>A0A061A329_9ACTN</name>
<dbReference type="EMBL" id="LK022848">
    <property type="protein sequence ID" value="CDR17038.1"/>
    <property type="molecule type" value="Genomic_DNA"/>
</dbReference>
<gene>
    <name evidence="1" type="ORF">SIRAN9215</name>
</gene>
<dbReference type="HOGENOM" id="CLU_3391623_0_0_11"/>
<evidence type="ECO:0000313" key="1">
    <source>
        <dbReference type="EMBL" id="CDR17038.1"/>
    </source>
</evidence>
<dbReference type="AlphaFoldDB" id="A0A061A329"/>
<reference evidence="1" key="1">
    <citation type="submission" date="2014-05" db="EMBL/GenBank/DDBJ databases">
        <authorList>
            <person name="Horn Fabian"/>
        </authorList>
    </citation>
    <scope>NUCLEOTIDE SEQUENCE</scope>
</reference>
<organism evidence="1">
    <name type="scientific">Streptomyces iranensis</name>
    <dbReference type="NCBI Taxonomy" id="576784"/>
    <lineage>
        <taxon>Bacteria</taxon>
        <taxon>Bacillati</taxon>
        <taxon>Actinomycetota</taxon>
        <taxon>Actinomycetes</taxon>
        <taxon>Kitasatosporales</taxon>
        <taxon>Streptomycetaceae</taxon>
        <taxon>Streptomyces</taxon>
        <taxon>Streptomyces violaceusniger group</taxon>
    </lineage>
</organism>
<protein>
    <submittedName>
        <fullName evidence="1">Uncharacterized protein</fullName>
    </submittedName>
</protein>
<proteinExistence type="predicted"/>
<accession>A0A061A329</accession>